<protein>
    <submittedName>
        <fullName evidence="3">Unannotated protein</fullName>
    </submittedName>
</protein>
<feature type="transmembrane region" description="Helical" evidence="1">
    <location>
        <begin position="93"/>
        <end position="110"/>
    </location>
</feature>
<feature type="transmembrane region" description="Helical" evidence="1">
    <location>
        <begin position="244"/>
        <end position="262"/>
    </location>
</feature>
<dbReference type="Pfam" id="PF00990">
    <property type="entry name" value="GGDEF"/>
    <property type="match status" value="1"/>
</dbReference>
<accession>A0A6J6DS86</accession>
<dbReference type="SMART" id="SM00267">
    <property type="entry name" value="GGDEF"/>
    <property type="match status" value="1"/>
</dbReference>
<dbReference type="SUPFAM" id="SSF55073">
    <property type="entry name" value="Nucleotide cyclase"/>
    <property type="match status" value="1"/>
</dbReference>
<feature type="transmembrane region" description="Helical" evidence="1">
    <location>
        <begin position="30"/>
        <end position="50"/>
    </location>
</feature>
<feature type="transmembrane region" description="Helical" evidence="1">
    <location>
        <begin position="62"/>
        <end position="81"/>
    </location>
</feature>
<dbReference type="InterPro" id="IPR000160">
    <property type="entry name" value="GGDEF_dom"/>
</dbReference>
<keyword evidence="1" id="KW-0472">Membrane</keyword>
<evidence type="ECO:0000313" key="3">
    <source>
        <dbReference type="EMBL" id="CAB4567150.1"/>
    </source>
</evidence>
<name>A0A6J6DS86_9ZZZZ</name>
<keyword evidence="1" id="KW-0812">Transmembrane</keyword>
<keyword evidence="1" id="KW-1133">Transmembrane helix</keyword>
<dbReference type="InterPro" id="IPR043128">
    <property type="entry name" value="Rev_trsase/Diguanyl_cyclase"/>
</dbReference>
<dbReference type="PANTHER" id="PTHR44757">
    <property type="entry name" value="DIGUANYLATE CYCLASE DGCP"/>
    <property type="match status" value="1"/>
</dbReference>
<feature type="transmembrane region" description="Helical" evidence="1">
    <location>
        <begin position="122"/>
        <end position="147"/>
    </location>
</feature>
<evidence type="ECO:0000256" key="1">
    <source>
        <dbReference type="SAM" id="Phobius"/>
    </source>
</evidence>
<feature type="transmembrane region" description="Helical" evidence="1">
    <location>
        <begin position="159"/>
        <end position="176"/>
    </location>
</feature>
<dbReference type="PROSITE" id="PS50887">
    <property type="entry name" value="GGDEF"/>
    <property type="match status" value="1"/>
</dbReference>
<dbReference type="AlphaFoldDB" id="A0A6J6DS86"/>
<dbReference type="PANTHER" id="PTHR44757:SF2">
    <property type="entry name" value="BIOFILM ARCHITECTURE MAINTENANCE PROTEIN MBAA"/>
    <property type="match status" value="1"/>
</dbReference>
<dbReference type="InterPro" id="IPR052155">
    <property type="entry name" value="Biofilm_reg_signaling"/>
</dbReference>
<feature type="transmembrane region" description="Helical" evidence="1">
    <location>
        <begin position="210"/>
        <end position="232"/>
    </location>
</feature>
<dbReference type="CDD" id="cd01949">
    <property type="entry name" value="GGDEF"/>
    <property type="match status" value="1"/>
</dbReference>
<dbReference type="Gene3D" id="3.30.70.270">
    <property type="match status" value="1"/>
</dbReference>
<feature type="transmembrane region" description="Helical" evidence="1">
    <location>
        <begin position="185"/>
        <end position="204"/>
    </location>
</feature>
<feature type="transmembrane region" description="Helical" evidence="1">
    <location>
        <begin position="7"/>
        <end position="24"/>
    </location>
</feature>
<organism evidence="3">
    <name type="scientific">freshwater metagenome</name>
    <dbReference type="NCBI Taxonomy" id="449393"/>
    <lineage>
        <taxon>unclassified sequences</taxon>
        <taxon>metagenomes</taxon>
        <taxon>ecological metagenomes</taxon>
    </lineage>
</organism>
<gene>
    <name evidence="3" type="ORF">UFOPK1650_00512</name>
</gene>
<evidence type="ECO:0000259" key="2">
    <source>
        <dbReference type="PROSITE" id="PS50887"/>
    </source>
</evidence>
<dbReference type="EMBL" id="CAEZTJ010000057">
    <property type="protein sequence ID" value="CAB4567150.1"/>
    <property type="molecule type" value="Genomic_DNA"/>
</dbReference>
<dbReference type="InterPro" id="IPR029787">
    <property type="entry name" value="Nucleotide_cyclase"/>
</dbReference>
<reference evidence="3" key="1">
    <citation type="submission" date="2020-05" db="EMBL/GenBank/DDBJ databases">
        <authorList>
            <person name="Chiriac C."/>
            <person name="Salcher M."/>
            <person name="Ghai R."/>
            <person name="Kavagutti S V."/>
        </authorList>
    </citation>
    <scope>NUCLEOTIDE SEQUENCE</scope>
</reference>
<sequence length="470" mass="51114">MRLYPLFRVLALPVFLAYMGVRLVNPEISVIGDLLLFNLVALLASISVFAARKTASSTRIPIALAILAWTSGSTISSWNALMENPLPEWPSDLGYLLFYPLLFFGLVSALKDPRSGNHIQLLDSLIIALGISSILSIIALTATAAELGLSDYELFLKNFYPIADVLLVATVLVIIIRSGLDTRNLVTFVALALFTLIDILFLIQSSSGSYRFGSLIDSGWLIALILLAESQWQRTSERIKGSSHPLFGTVIAAVGSGLIIAIEILRPERLPSGAMIPAFATLTLAFVRMSLALIEAQRLNEVTILATTDELTGLANRRKFIAEIATVERGDIVILIDLNGFKPINDNYGHGAGDELLRQAALRLSRTFDRDWTFARLGGDEFGLLVRGGGSKEEIANSIVAAFSYPFQLTAVGEMRISASIGVAEEDGRGELLKRADLAMYSAKRSGQSIAYWSHLAPDATNLSPLTDRR</sequence>
<feature type="transmembrane region" description="Helical" evidence="1">
    <location>
        <begin position="274"/>
        <end position="294"/>
    </location>
</feature>
<dbReference type="NCBIfam" id="TIGR00254">
    <property type="entry name" value="GGDEF"/>
    <property type="match status" value="1"/>
</dbReference>
<proteinExistence type="predicted"/>
<feature type="domain" description="GGDEF" evidence="2">
    <location>
        <begin position="329"/>
        <end position="456"/>
    </location>
</feature>